<dbReference type="CDD" id="cd01335">
    <property type="entry name" value="Radical_SAM"/>
    <property type="match status" value="1"/>
</dbReference>
<dbReference type="GO" id="GO:0005737">
    <property type="term" value="C:cytoplasm"/>
    <property type="evidence" value="ECO:0007669"/>
    <property type="project" value="UniProtKB-SubCell"/>
</dbReference>
<dbReference type="NCBIfam" id="TIGR02493">
    <property type="entry name" value="PFLA"/>
    <property type="match status" value="1"/>
</dbReference>
<evidence type="ECO:0000256" key="10">
    <source>
        <dbReference type="RuleBase" id="RU362053"/>
    </source>
</evidence>
<accession>A0A846TS16</accession>
<dbReference type="Gene3D" id="3.20.20.70">
    <property type="entry name" value="Aldolase class I"/>
    <property type="match status" value="1"/>
</dbReference>
<organism evidence="12 13">
    <name type="scientific">Kocuria subflava</name>
    <dbReference type="NCBI Taxonomy" id="1736139"/>
    <lineage>
        <taxon>Bacteria</taxon>
        <taxon>Bacillati</taxon>
        <taxon>Actinomycetota</taxon>
        <taxon>Actinomycetes</taxon>
        <taxon>Micrococcales</taxon>
        <taxon>Micrococcaceae</taxon>
        <taxon>Kocuria</taxon>
    </lineage>
</organism>
<dbReference type="GO" id="GO:0043365">
    <property type="term" value="F:[formate-C-acetyltransferase]-activating enzyme activity"/>
    <property type="evidence" value="ECO:0007669"/>
    <property type="project" value="UniProtKB-UniRule"/>
</dbReference>
<feature type="domain" description="Radical SAM core" evidence="11">
    <location>
        <begin position="73"/>
        <end position="294"/>
    </location>
</feature>
<name>A0A846TS16_9MICC</name>
<keyword evidence="10" id="KW-0963">Cytoplasm</keyword>
<protein>
    <recommendedName>
        <fullName evidence="3 10">Pyruvate formate-lyase-activating enzyme</fullName>
        <ecNumber evidence="10">1.97.1.4</ecNumber>
    </recommendedName>
</protein>
<dbReference type="EMBL" id="JAAVUN010000011">
    <property type="protein sequence ID" value="NKE09750.1"/>
    <property type="molecule type" value="Genomic_DNA"/>
</dbReference>
<dbReference type="Proteomes" id="UP000521379">
    <property type="component" value="Unassembled WGS sequence"/>
</dbReference>
<evidence type="ECO:0000256" key="8">
    <source>
        <dbReference type="ARBA" id="ARBA00023004"/>
    </source>
</evidence>
<evidence type="ECO:0000256" key="7">
    <source>
        <dbReference type="ARBA" id="ARBA00023002"/>
    </source>
</evidence>
<dbReference type="AlphaFoldDB" id="A0A846TS16"/>
<dbReference type="PROSITE" id="PS01087">
    <property type="entry name" value="RADICAL_ACTIVATING"/>
    <property type="match status" value="1"/>
</dbReference>
<evidence type="ECO:0000313" key="12">
    <source>
        <dbReference type="EMBL" id="NKE09750.1"/>
    </source>
</evidence>
<evidence type="ECO:0000256" key="4">
    <source>
        <dbReference type="ARBA" id="ARBA00022485"/>
    </source>
</evidence>
<dbReference type="PANTHER" id="PTHR30352:SF5">
    <property type="entry name" value="PYRUVATE FORMATE-LYASE 1-ACTIVATING ENZYME"/>
    <property type="match status" value="1"/>
</dbReference>
<dbReference type="SFLD" id="SFLDG01066">
    <property type="entry name" value="organic_radical-activating_enz"/>
    <property type="match status" value="1"/>
</dbReference>
<dbReference type="SFLD" id="SFLDS00029">
    <property type="entry name" value="Radical_SAM"/>
    <property type="match status" value="1"/>
</dbReference>
<dbReference type="EC" id="1.97.1.4" evidence="10"/>
<dbReference type="InterPro" id="IPR001989">
    <property type="entry name" value="Radical_activat_CS"/>
</dbReference>
<dbReference type="GO" id="GO:0046872">
    <property type="term" value="F:metal ion binding"/>
    <property type="evidence" value="ECO:0007669"/>
    <property type="project" value="UniProtKB-UniRule"/>
</dbReference>
<comment type="caution">
    <text evidence="12">The sequence shown here is derived from an EMBL/GenBank/DDBJ whole genome shotgun (WGS) entry which is preliminary data.</text>
</comment>
<dbReference type="InterPro" id="IPR012838">
    <property type="entry name" value="PFL1_activating"/>
</dbReference>
<evidence type="ECO:0000313" key="13">
    <source>
        <dbReference type="Proteomes" id="UP000521379"/>
    </source>
</evidence>
<dbReference type="InterPro" id="IPR007197">
    <property type="entry name" value="rSAM"/>
</dbReference>
<keyword evidence="8 10" id="KW-0408">Iron</keyword>
<keyword evidence="13" id="KW-1185">Reference proteome</keyword>
<comment type="catalytic activity">
    <reaction evidence="10">
        <text>glycyl-[formate C-acetyltransferase] + reduced [flavodoxin] + S-adenosyl-L-methionine = glycin-2-yl radical-[formate C-acetyltransferase] + semiquinone [flavodoxin] + 5'-deoxyadenosine + L-methionine + H(+)</text>
        <dbReference type="Rhea" id="RHEA:19225"/>
        <dbReference type="Rhea" id="RHEA-COMP:10622"/>
        <dbReference type="Rhea" id="RHEA-COMP:12190"/>
        <dbReference type="Rhea" id="RHEA-COMP:12191"/>
        <dbReference type="Rhea" id="RHEA-COMP:14480"/>
        <dbReference type="ChEBI" id="CHEBI:15378"/>
        <dbReference type="ChEBI" id="CHEBI:17319"/>
        <dbReference type="ChEBI" id="CHEBI:29947"/>
        <dbReference type="ChEBI" id="CHEBI:32722"/>
        <dbReference type="ChEBI" id="CHEBI:57618"/>
        <dbReference type="ChEBI" id="CHEBI:57844"/>
        <dbReference type="ChEBI" id="CHEBI:59789"/>
        <dbReference type="ChEBI" id="CHEBI:140311"/>
        <dbReference type="EC" id="1.97.1.4"/>
    </reaction>
</comment>
<keyword evidence="12" id="KW-0670">Pyruvate</keyword>
<dbReference type="PANTHER" id="PTHR30352">
    <property type="entry name" value="PYRUVATE FORMATE-LYASE-ACTIVATING ENZYME"/>
    <property type="match status" value="1"/>
</dbReference>
<keyword evidence="12" id="KW-0456">Lyase</keyword>
<sequence>MRATEPVRAASVTELPQPLLRGTADGLPETLGDLHRELLPLDDDGRPLHHQKVQALHAGLMGSIHSWELVTAVDGPGTRMTLFLSGCPLQCQYCHNPDTMQLKNGTLQSVEEVLKRVMRYRKIFQATGGGLTISGGEPLFQHKFVRRILRGAKEMGVHTAIDTSGFLGRVADDELLADVDLVLLDVKSGDEATYRETTGRALAPTLAFGDRLAEMGKPVWIRFVLVPGLTDAPENVQAVAEIVARWGSVQRVEVLPFHNMGEDKWNTLGLNYSLKGVQPPSLESTEAARETFRAKGLTVY</sequence>
<evidence type="ECO:0000256" key="1">
    <source>
        <dbReference type="ARBA" id="ARBA00003141"/>
    </source>
</evidence>
<dbReference type="PROSITE" id="PS51918">
    <property type="entry name" value="RADICAL_SAM"/>
    <property type="match status" value="1"/>
</dbReference>
<dbReference type="InterPro" id="IPR013785">
    <property type="entry name" value="Aldolase_TIM"/>
</dbReference>
<keyword evidence="9 10" id="KW-0411">Iron-sulfur</keyword>
<comment type="subcellular location">
    <subcellularLocation>
        <location evidence="10">Cytoplasm</location>
    </subcellularLocation>
</comment>
<reference evidence="12 13" key="1">
    <citation type="submission" date="2020-02" db="EMBL/GenBank/DDBJ databases">
        <authorList>
            <person name="Sun Q."/>
        </authorList>
    </citation>
    <scope>NUCLEOTIDE SEQUENCE [LARGE SCALE GENOMIC DNA]</scope>
    <source>
        <strain evidence="12 13">YIM 13062</strain>
    </source>
</reference>
<gene>
    <name evidence="12" type="primary">pflA</name>
    <name evidence="12" type="ORF">GTW58_07325</name>
</gene>
<evidence type="ECO:0000259" key="11">
    <source>
        <dbReference type="PROSITE" id="PS51918"/>
    </source>
</evidence>
<comment type="cofactor">
    <cofactor evidence="10">
        <name>[4Fe-4S] cluster</name>
        <dbReference type="ChEBI" id="CHEBI:49883"/>
    </cofactor>
    <text evidence="10">Binds 1 [4Fe-4S] cluster. The cluster is coordinated with 3 cysteines and an exchangeable S-adenosyl-L-methionine.</text>
</comment>
<comment type="similarity">
    <text evidence="2 10">Belongs to the organic radical-activating enzymes family.</text>
</comment>
<dbReference type="GO" id="GO:0016829">
    <property type="term" value="F:lyase activity"/>
    <property type="evidence" value="ECO:0007669"/>
    <property type="project" value="UniProtKB-KW"/>
</dbReference>
<comment type="function">
    <text evidence="1 10">Activation of pyruvate formate-lyase under anaerobic conditions by generation of an organic free radical, using S-adenosylmethionine and reduced flavodoxin as cosubstrates to produce 5'-deoxy-adenosine.</text>
</comment>
<proteinExistence type="inferred from homology"/>
<dbReference type="SUPFAM" id="SSF102114">
    <property type="entry name" value="Radical SAM enzymes"/>
    <property type="match status" value="1"/>
</dbReference>
<evidence type="ECO:0000256" key="3">
    <source>
        <dbReference type="ARBA" id="ARBA00021356"/>
    </source>
</evidence>
<keyword evidence="4 10" id="KW-0004">4Fe-4S</keyword>
<dbReference type="InterPro" id="IPR034457">
    <property type="entry name" value="Organic_radical-activating"/>
</dbReference>
<keyword evidence="7 10" id="KW-0560">Oxidoreductase</keyword>
<dbReference type="InterPro" id="IPR058240">
    <property type="entry name" value="rSAM_sf"/>
</dbReference>
<dbReference type="GO" id="GO:0051539">
    <property type="term" value="F:4 iron, 4 sulfur cluster binding"/>
    <property type="evidence" value="ECO:0007669"/>
    <property type="project" value="UniProtKB-UniRule"/>
</dbReference>
<evidence type="ECO:0000256" key="9">
    <source>
        <dbReference type="ARBA" id="ARBA00023014"/>
    </source>
</evidence>
<evidence type="ECO:0000256" key="5">
    <source>
        <dbReference type="ARBA" id="ARBA00022691"/>
    </source>
</evidence>
<keyword evidence="6 10" id="KW-0479">Metal-binding</keyword>
<dbReference type="Pfam" id="PF04055">
    <property type="entry name" value="Radical_SAM"/>
    <property type="match status" value="1"/>
</dbReference>
<evidence type="ECO:0000256" key="2">
    <source>
        <dbReference type="ARBA" id="ARBA00009777"/>
    </source>
</evidence>
<evidence type="ECO:0000256" key="6">
    <source>
        <dbReference type="ARBA" id="ARBA00022723"/>
    </source>
</evidence>
<keyword evidence="5 10" id="KW-0949">S-adenosyl-L-methionine</keyword>